<evidence type="ECO:0000256" key="4">
    <source>
        <dbReference type="PROSITE-ProRule" id="PRU00453"/>
    </source>
</evidence>
<evidence type="ECO:0000256" key="3">
    <source>
        <dbReference type="ARBA" id="ARBA00022833"/>
    </source>
</evidence>
<dbReference type="InterPro" id="IPR039723">
    <property type="entry name" value="Vps71/ZNHIT1"/>
</dbReference>
<feature type="domain" description="HIT-type" evidence="6">
    <location>
        <begin position="128"/>
        <end position="160"/>
    </location>
</feature>
<dbReference type="Proteomes" id="UP001498771">
    <property type="component" value="Unassembled WGS sequence"/>
</dbReference>
<keyword evidence="2 4" id="KW-0863">Zinc-finger</keyword>
<dbReference type="RefSeq" id="XP_064768925.1">
    <property type="nucleotide sequence ID" value="XM_064910423.1"/>
</dbReference>
<dbReference type="PANTHER" id="PTHR13093">
    <property type="entry name" value="ZINC FINGER HIT DOMAIN CONTAINING PROTEIN 1"/>
    <property type="match status" value="1"/>
</dbReference>
<comment type="caution">
    <text evidence="7">The sequence shown here is derived from an EMBL/GenBank/DDBJ whole genome shotgun (WGS) entry which is preliminary data.</text>
</comment>
<evidence type="ECO:0000256" key="5">
    <source>
        <dbReference type="SAM" id="MobiDB-lite"/>
    </source>
</evidence>
<dbReference type="PROSITE" id="PS51083">
    <property type="entry name" value="ZF_HIT"/>
    <property type="match status" value="1"/>
</dbReference>
<dbReference type="EMBL" id="JBBJBU010000004">
    <property type="protein sequence ID" value="KAK7205892.1"/>
    <property type="molecule type" value="Genomic_DNA"/>
</dbReference>
<evidence type="ECO:0000256" key="1">
    <source>
        <dbReference type="ARBA" id="ARBA00022723"/>
    </source>
</evidence>
<dbReference type="GeneID" id="90035935"/>
<proteinExistence type="predicted"/>
<feature type="region of interest" description="Disordered" evidence="5">
    <location>
        <begin position="64"/>
        <end position="86"/>
    </location>
</feature>
<accession>A0ABR1F802</accession>
<sequence>MPLVEIIASGSTAGVKKAGVGRKRAVAANHPANAKPADSAVVKRAIARRIADLERENYNDAVKIDIPKRQGGSSSGAGPSVSGRTPGVRKLLQSKKVLQNLVDEDEAGASEVAAVMAGASLYPARKICSVCGYWGPITCVRCRARYCSMACEDTHRETRCLKVYA</sequence>
<dbReference type="InterPro" id="IPR007529">
    <property type="entry name" value="Znf_HIT"/>
</dbReference>
<gene>
    <name evidence="7" type="ORF">BZA70DRAFT_237655</name>
</gene>
<organism evidence="7 8">
    <name type="scientific">Myxozyma melibiosi</name>
    <dbReference type="NCBI Taxonomy" id="54550"/>
    <lineage>
        <taxon>Eukaryota</taxon>
        <taxon>Fungi</taxon>
        <taxon>Dikarya</taxon>
        <taxon>Ascomycota</taxon>
        <taxon>Saccharomycotina</taxon>
        <taxon>Lipomycetes</taxon>
        <taxon>Lipomycetales</taxon>
        <taxon>Lipomycetaceae</taxon>
        <taxon>Myxozyma</taxon>
    </lineage>
</organism>
<protein>
    <recommendedName>
        <fullName evidence="6">HIT-type domain-containing protein</fullName>
    </recommendedName>
</protein>
<evidence type="ECO:0000313" key="8">
    <source>
        <dbReference type="Proteomes" id="UP001498771"/>
    </source>
</evidence>
<keyword evidence="3" id="KW-0862">Zinc</keyword>
<reference evidence="7 8" key="1">
    <citation type="submission" date="2024-03" db="EMBL/GenBank/DDBJ databases">
        <title>Genome-scale model development and genomic sequencing of the oleaginous clade Lipomyces.</title>
        <authorList>
            <consortium name="Lawrence Berkeley National Laboratory"/>
            <person name="Czajka J.J."/>
            <person name="Han Y."/>
            <person name="Kim J."/>
            <person name="Mondo S.J."/>
            <person name="Hofstad B.A."/>
            <person name="Robles A."/>
            <person name="Haridas S."/>
            <person name="Riley R."/>
            <person name="LaButti K."/>
            <person name="Pangilinan J."/>
            <person name="Andreopoulos W."/>
            <person name="Lipzen A."/>
            <person name="Yan J."/>
            <person name="Wang M."/>
            <person name="Ng V."/>
            <person name="Grigoriev I.V."/>
            <person name="Spatafora J.W."/>
            <person name="Magnuson J.K."/>
            <person name="Baker S.E."/>
            <person name="Pomraning K.R."/>
        </authorList>
    </citation>
    <scope>NUCLEOTIDE SEQUENCE [LARGE SCALE GENOMIC DNA]</scope>
    <source>
        <strain evidence="7 8">Phaff 52-87</strain>
    </source>
</reference>
<name>A0ABR1F802_9ASCO</name>
<evidence type="ECO:0000256" key="2">
    <source>
        <dbReference type="ARBA" id="ARBA00022771"/>
    </source>
</evidence>
<keyword evidence="8" id="KW-1185">Reference proteome</keyword>
<dbReference type="CDD" id="cd21437">
    <property type="entry name" value="zf-HIT_ZNHIT1_like"/>
    <property type="match status" value="1"/>
</dbReference>
<evidence type="ECO:0000259" key="6">
    <source>
        <dbReference type="PROSITE" id="PS51083"/>
    </source>
</evidence>
<dbReference type="Pfam" id="PF04438">
    <property type="entry name" value="zf-HIT"/>
    <property type="match status" value="1"/>
</dbReference>
<evidence type="ECO:0000313" key="7">
    <source>
        <dbReference type="EMBL" id="KAK7205892.1"/>
    </source>
</evidence>
<keyword evidence="1" id="KW-0479">Metal-binding</keyword>